<geneLocation type="plasmid" evidence="3">
    <name>III</name>
</geneLocation>
<accession>A0A068TJZ3</accession>
<proteinExistence type="predicted"/>
<evidence type="ECO:0000256" key="1">
    <source>
        <dbReference type="SAM" id="MobiDB-lite"/>
    </source>
</evidence>
<dbReference type="Gene3D" id="1.10.10.690">
    <property type="entry name" value="YidB-like"/>
    <property type="match status" value="1"/>
</dbReference>
<protein>
    <submittedName>
        <fullName evidence="2">Bll8024 protein</fullName>
    </submittedName>
</protein>
<keyword evidence="2" id="KW-0614">Plasmid</keyword>
<dbReference type="HOGENOM" id="CLU_084747_0_1_5"/>
<feature type="region of interest" description="Disordered" evidence="1">
    <location>
        <begin position="31"/>
        <end position="55"/>
    </location>
</feature>
<evidence type="ECO:0000313" key="2">
    <source>
        <dbReference type="EMBL" id="CDN58449.1"/>
    </source>
</evidence>
<feature type="compositionally biased region" description="Polar residues" evidence="1">
    <location>
        <begin position="37"/>
        <end position="51"/>
    </location>
</feature>
<dbReference type="Pfam" id="PF20159">
    <property type="entry name" value="YidB"/>
    <property type="match status" value="1"/>
</dbReference>
<dbReference type="KEGG" id="ngl:RG1141_PB01010"/>
<dbReference type="InterPro" id="IPR045372">
    <property type="entry name" value="YidB"/>
</dbReference>
<dbReference type="Proteomes" id="UP000028186">
    <property type="component" value="Plasmid pHAMBI1141b"/>
</dbReference>
<dbReference type="RefSeq" id="WP_051900761.1">
    <property type="nucleotide sequence ID" value="NZ_HG938357.1"/>
</dbReference>
<name>A0A068TJZ3_NEOGA</name>
<feature type="region of interest" description="Disordered" evidence="1">
    <location>
        <begin position="149"/>
        <end position="170"/>
    </location>
</feature>
<dbReference type="EMBL" id="HG938357">
    <property type="protein sequence ID" value="CDN58449.1"/>
    <property type="molecule type" value="Genomic_DNA"/>
</dbReference>
<evidence type="ECO:0000313" key="3">
    <source>
        <dbReference type="Proteomes" id="UP000028186"/>
    </source>
</evidence>
<dbReference type="InterPro" id="IPR027405">
    <property type="entry name" value="YidB-like"/>
</dbReference>
<sequence>MPSGPLKALLAVLAVAGYQNRDRIAEILKGVTERQRTSPGGATQGSASNAAPGSDAGIDDILNRLRTGGLGSLVSGGSIGSILNSGLSDLLDQFREAGQEKKAESWVKPGANDPINNSELASALGPDVLRDIAARTGMSEEEILKRLSENLPNAVDGLTPDGTVPPASAT</sequence>
<reference evidence="3" key="1">
    <citation type="journal article" date="2014" name="BMC Genomics">
        <title>Genome sequencing of two Neorhizobium galegae strains reveals a noeT gene responsible for the unusual acetylation of the nodulation factors.</title>
        <authorList>
            <person name="Osterman J."/>
            <person name="Marsh J."/>
            <person name="Laine P.K."/>
            <person name="Zeng Z."/>
            <person name="Alatalo E."/>
            <person name="Sullivan J.T."/>
            <person name="Young J.P."/>
            <person name="Thomas-Oates J."/>
            <person name="Paulin L."/>
            <person name="Lindstrom K."/>
        </authorList>
    </citation>
    <scope>NUCLEOTIDE SEQUENCE [LARGE SCALE GENOMIC DNA]</scope>
    <source>
        <strain evidence="3">HAMBI 1141</strain>
        <plasmid evidence="3">III</plasmid>
    </source>
</reference>
<dbReference type="SUPFAM" id="SSF140804">
    <property type="entry name" value="YidB-like"/>
    <property type="match status" value="1"/>
</dbReference>
<gene>
    <name evidence="2" type="ORF">RG1141_PB01010</name>
</gene>
<organism evidence="2 3">
    <name type="scientific">Neorhizobium galegae bv. officinalis bv. officinalis str. HAMBI 1141</name>
    <dbReference type="NCBI Taxonomy" id="1028801"/>
    <lineage>
        <taxon>Bacteria</taxon>
        <taxon>Pseudomonadati</taxon>
        <taxon>Pseudomonadota</taxon>
        <taxon>Alphaproteobacteria</taxon>
        <taxon>Hyphomicrobiales</taxon>
        <taxon>Rhizobiaceae</taxon>
        <taxon>Rhizobium/Agrobacterium group</taxon>
        <taxon>Neorhizobium</taxon>
    </lineage>
</organism>
<dbReference type="AlphaFoldDB" id="A0A068TJZ3"/>